<sequence length="378" mass="41429">MNALPQALQPLFAQRLARLRTHMAETGLDACLVFAPEHLRYLFNYSGEAACGLLSARGSWLITDYRFIEQAEEECMHHEWRRGVATELLCRDRQRERLGQVLGRLLADIGASRLAYEAGHVSVSQWAEISADLPGLALVPLSDFLVQARRVKDAWEQQQMRQAAALADAALEALRPEIRLGQSERQLATRLEQLLQDLGSEGLSFPTILGFGPRSALPHSAPSDRPLQKGDLIVLDFGAVVNGYRSDMTRSHVAGTALPWQQRMYDTVSTAQQAALALLKPGVNGRTLNEAASTVLAASEFAEHAGPGLGHGVGLILHEQPFMNTVCEARLRAGEVVTIEPGIYIRGQGGLRIEDDALLLEGGHEILSRAHRDFELAL</sequence>
<dbReference type="SUPFAM" id="SSF53092">
    <property type="entry name" value="Creatinase/prolidase N-terminal domain"/>
    <property type="match status" value="1"/>
</dbReference>
<evidence type="ECO:0000259" key="2">
    <source>
        <dbReference type="Pfam" id="PF01321"/>
    </source>
</evidence>
<evidence type="ECO:0000313" key="3">
    <source>
        <dbReference type="EMBL" id="MEO3715125.1"/>
    </source>
</evidence>
<dbReference type="InterPro" id="IPR029149">
    <property type="entry name" value="Creatin/AminoP/Spt16_N"/>
</dbReference>
<dbReference type="PANTHER" id="PTHR46112">
    <property type="entry name" value="AMINOPEPTIDASE"/>
    <property type="match status" value="1"/>
</dbReference>
<accession>A0ABV0GJA1</accession>
<dbReference type="Gene3D" id="3.90.230.10">
    <property type="entry name" value="Creatinase/methionine aminopeptidase superfamily"/>
    <property type="match status" value="1"/>
</dbReference>
<evidence type="ECO:0000313" key="4">
    <source>
        <dbReference type="Proteomes" id="UP001462640"/>
    </source>
</evidence>
<gene>
    <name evidence="3" type="ORF">ABDJ40_20350</name>
</gene>
<dbReference type="PRINTS" id="PR00599">
    <property type="entry name" value="MAPEPTIDASE"/>
</dbReference>
<feature type="domain" description="Peptidase M24" evidence="1">
    <location>
        <begin position="159"/>
        <end position="358"/>
    </location>
</feature>
<dbReference type="Pfam" id="PF01321">
    <property type="entry name" value="Creatinase_N"/>
    <property type="match status" value="1"/>
</dbReference>
<feature type="domain" description="Creatinase N-terminal" evidence="2">
    <location>
        <begin position="15"/>
        <end position="151"/>
    </location>
</feature>
<dbReference type="InterPro" id="IPR036005">
    <property type="entry name" value="Creatinase/aminopeptidase-like"/>
</dbReference>
<dbReference type="EMBL" id="JBDPZC010000011">
    <property type="protein sequence ID" value="MEO3715125.1"/>
    <property type="molecule type" value="Genomic_DNA"/>
</dbReference>
<dbReference type="RefSeq" id="WP_347612399.1">
    <property type="nucleotide sequence ID" value="NZ_JBDPZC010000011.1"/>
</dbReference>
<name>A0ABV0GJA1_9BURK</name>
<dbReference type="SUPFAM" id="SSF55920">
    <property type="entry name" value="Creatinase/aminopeptidase"/>
    <property type="match status" value="1"/>
</dbReference>
<protein>
    <submittedName>
        <fullName evidence="3">Xaa-Pro peptidase family protein</fullName>
    </submittedName>
</protein>
<dbReference type="Pfam" id="PF00557">
    <property type="entry name" value="Peptidase_M24"/>
    <property type="match status" value="1"/>
</dbReference>
<dbReference type="InterPro" id="IPR000994">
    <property type="entry name" value="Pept_M24"/>
</dbReference>
<dbReference type="InterPro" id="IPR000587">
    <property type="entry name" value="Creatinase_N"/>
</dbReference>
<comment type="caution">
    <text evidence="3">The sequence shown here is derived from an EMBL/GenBank/DDBJ whole genome shotgun (WGS) entry which is preliminary data.</text>
</comment>
<dbReference type="InterPro" id="IPR050659">
    <property type="entry name" value="Peptidase_M24B"/>
</dbReference>
<dbReference type="PANTHER" id="PTHR46112:SF8">
    <property type="entry name" value="CYTOPLASMIC PEPTIDASE PEPQ-RELATED"/>
    <property type="match status" value="1"/>
</dbReference>
<proteinExistence type="predicted"/>
<organism evidence="3 4">
    <name type="scientific">Roseateles flavus</name>
    <dbReference type="NCBI Taxonomy" id="3149041"/>
    <lineage>
        <taxon>Bacteria</taxon>
        <taxon>Pseudomonadati</taxon>
        <taxon>Pseudomonadota</taxon>
        <taxon>Betaproteobacteria</taxon>
        <taxon>Burkholderiales</taxon>
        <taxon>Sphaerotilaceae</taxon>
        <taxon>Roseateles</taxon>
    </lineage>
</organism>
<dbReference type="Gene3D" id="3.40.350.10">
    <property type="entry name" value="Creatinase/prolidase N-terminal domain"/>
    <property type="match status" value="1"/>
</dbReference>
<reference evidence="3 4" key="1">
    <citation type="submission" date="2024-05" db="EMBL/GenBank/DDBJ databases">
        <title>Roseateles sp. 2.12 16S ribosomal RNA gene Genome sequencing and assembly.</title>
        <authorList>
            <person name="Woo H."/>
        </authorList>
    </citation>
    <scope>NUCLEOTIDE SEQUENCE [LARGE SCALE GENOMIC DNA]</scope>
    <source>
        <strain evidence="3 4">2.12</strain>
    </source>
</reference>
<dbReference type="Proteomes" id="UP001462640">
    <property type="component" value="Unassembled WGS sequence"/>
</dbReference>
<evidence type="ECO:0000259" key="1">
    <source>
        <dbReference type="Pfam" id="PF00557"/>
    </source>
</evidence>
<dbReference type="InterPro" id="IPR001714">
    <property type="entry name" value="Pept_M24_MAP"/>
</dbReference>
<keyword evidence="4" id="KW-1185">Reference proteome</keyword>